<dbReference type="Gene3D" id="2.30.42.10">
    <property type="match status" value="1"/>
</dbReference>
<dbReference type="SUPFAM" id="SSF50494">
    <property type="entry name" value="Trypsin-like serine proteases"/>
    <property type="match status" value="1"/>
</dbReference>
<evidence type="ECO:0000256" key="1">
    <source>
        <dbReference type="ARBA" id="ARBA00010541"/>
    </source>
</evidence>
<dbReference type="Pfam" id="PF13180">
    <property type="entry name" value="PDZ_2"/>
    <property type="match status" value="1"/>
</dbReference>
<dbReference type="PROSITE" id="PS50106">
    <property type="entry name" value="PDZ"/>
    <property type="match status" value="1"/>
</dbReference>
<dbReference type="SMART" id="SM00228">
    <property type="entry name" value="PDZ"/>
    <property type="match status" value="1"/>
</dbReference>
<reference evidence="3" key="1">
    <citation type="submission" date="2018-06" db="EMBL/GenBank/DDBJ databases">
        <authorList>
            <person name="Zhirakovskaya E."/>
        </authorList>
    </citation>
    <scope>NUCLEOTIDE SEQUENCE</scope>
</reference>
<dbReference type="AlphaFoldDB" id="A0A3B1D2Q3"/>
<organism evidence="3">
    <name type="scientific">hydrothermal vent metagenome</name>
    <dbReference type="NCBI Taxonomy" id="652676"/>
    <lineage>
        <taxon>unclassified sequences</taxon>
        <taxon>metagenomes</taxon>
        <taxon>ecological metagenomes</taxon>
    </lineage>
</organism>
<dbReference type="EMBL" id="UOGL01000055">
    <property type="protein sequence ID" value="VAX36419.1"/>
    <property type="molecule type" value="Genomic_DNA"/>
</dbReference>
<feature type="domain" description="PDZ" evidence="2">
    <location>
        <begin position="157"/>
        <end position="240"/>
    </location>
</feature>
<dbReference type="PANTHER" id="PTHR22939">
    <property type="entry name" value="SERINE PROTEASE FAMILY S1C HTRA-RELATED"/>
    <property type="match status" value="1"/>
</dbReference>
<dbReference type="PANTHER" id="PTHR22939:SF129">
    <property type="entry name" value="SERINE PROTEASE HTRA2, MITOCHONDRIAL"/>
    <property type="match status" value="1"/>
</dbReference>
<dbReference type="Gene3D" id="2.40.10.10">
    <property type="entry name" value="Trypsin-like serine proteases"/>
    <property type="match status" value="2"/>
</dbReference>
<gene>
    <name evidence="3" type="ORF">MNBD_PLANCTO02-465</name>
</gene>
<accession>A0A3B1D2Q3</accession>
<dbReference type="InterPro" id="IPR036034">
    <property type="entry name" value="PDZ_sf"/>
</dbReference>
<sequence length="357" mass="38639">MRRSTWKIRVSFFVVFALVIISQPFAQFLFAKSLPLNQQKNGRSMLSAFRPVVAKTRASIVQIKNAKGVIALGTIVDANGFIVTKASQLTDYIVCQLSDGRILQPKIIGINKKQDVALLKVSATNLPAIKWKSDITLKRGQWLATPGTKKSPIAIGVVSVEQRAIPERSGVLGIQITQDERGPKISLVFPRSSAERAGLKVGDVVTAIAGNEVKSREQLISFVRKRHTGDLLTLQILRGKNVLVINATLGEAPLQMMGRGAKQNRMGGALSSRRAGFPQVVQHDTILKPEECGGIVVNLSGDAVGLNIARAGRTESYVIPAKIMIDIIAKLRSVKKKTSSSFRSVSDGPLAPPLPQK</sequence>
<evidence type="ECO:0000259" key="2">
    <source>
        <dbReference type="PROSITE" id="PS50106"/>
    </source>
</evidence>
<dbReference type="InterPro" id="IPR043504">
    <property type="entry name" value="Peptidase_S1_PA_chymotrypsin"/>
</dbReference>
<dbReference type="InterPro" id="IPR001478">
    <property type="entry name" value="PDZ"/>
</dbReference>
<name>A0A3B1D2Q3_9ZZZZ</name>
<comment type="similarity">
    <text evidence="1">Belongs to the peptidase S1C family.</text>
</comment>
<proteinExistence type="inferred from homology"/>
<evidence type="ECO:0000313" key="3">
    <source>
        <dbReference type="EMBL" id="VAX36419.1"/>
    </source>
</evidence>
<protein>
    <recommendedName>
        <fullName evidence="2">PDZ domain-containing protein</fullName>
    </recommendedName>
</protein>
<dbReference type="SUPFAM" id="SSF50156">
    <property type="entry name" value="PDZ domain-like"/>
    <property type="match status" value="1"/>
</dbReference>
<dbReference type="InterPro" id="IPR009003">
    <property type="entry name" value="Peptidase_S1_PA"/>
</dbReference>